<evidence type="ECO:0000256" key="6">
    <source>
        <dbReference type="SAM" id="MobiDB-lite"/>
    </source>
</evidence>
<dbReference type="Proteomes" id="UP000320333">
    <property type="component" value="Unassembled WGS sequence"/>
</dbReference>
<dbReference type="STRING" id="246404.A0A507F074"/>
<dbReference type="InterPro" id="IPR045863">
    <property type="entry name" value="CorA_TM1_TM2"/>
</dbReference>
<dbReference type="Gene3D" id="3.30.460.20">
    <property type="entry name" value="CorA soluble domain-like"/>
    <property type="match status" value="1"/>
</dbReference>
<feature type="region of interest" description="Disordered" evidence="6">
    <location>
        <begin position="345"/>
        <end position="413"/>
    </location>
</feature>
<dbReference type="EMBL" id="QEAP01000310">
    <property type="protein sequence ID" value="TPX69689.1"/>
    <property type="molecule type" value="Genomic_DNA"/>
</dbReference>
<evidence type="ECO:0000313" key="8">
    <source>
        <dbReference type="EMBL" id="TPX69689.1"/>
    </source>
</evidence>
<name>A0A507F074_9FUNG</name>
<dbReference type="InterPro" id="IPR002523">
    <property type="entry name" value="MgTranspt_CorA/ZnTranspt_ZntB"/>
</dbReference>
<accession>A0A507F074</accession>
<evidence type="ECO:0000256" key="7">
    <source>
        <dbReference type="SAM" id="Phobius"/>
    </source>
</evidence>
<organism evidence="8 9">
    <name type="scientific">Chytriomyces confervae</name>
    <dbReference type="NCBI Taxonomy" id="246404"/>
    <lineage>
        <taxon>Eukaryota</taxon>
        <taxon>Fungi</taxon>
        <taxon>Fungi incertae sedis</taxon>
        <taxon>Chytridiomycota</taxon>
        <taxon>Chytridiomycota incertae sedis</taxon>
        <taxon>Chytridiomycetes</taxon>
        <taxon>Chytridiales</taxon>
        <taxon>Chytriomycetaceae</taxon>
        <taxon>Chytriomyces</taxon>
    </lineage>
</organism>
<dbReference type="CDD" id="cd12829">
    <property type="entry name" value="Alr1p-like"/>
    <property type="match status" value="1"/>
</dbReference>
<feature type="region of interest" description="Disordered" evidence="6">
    <location>
        <begin position="1"/>
        <end position="33"/>
    </location>
</feature>
<evidence type="ECO:0008006" key="10">
    <source>
        <dbReference type="Google" id="ProtNLM"/>
    </source>
</evidence>
<feature type="transmembrane region" description="Helical" evidence="7">
    <location>
        <begin position="790"/>
        <end position="811"/>
    </location>
</feature>
<dbReference type="Pfam" id="PF01544">
    <property type="entry name" value="CorA"/>
    <property type="match status" value="1"/>
</dbReference>
<feature type="compositionally biased region" description="Low complexity" evidence="6">
    <location>
        <begin position="355"/>
        <end position="371"/>
    </location>
</feature>
<feature type="region of interest" description="Disordered" evidence="6">
    <location>
        <begin position="229"/>
        <end position="315"/>
    </location>
</feature>
<gene>
    <name evidence="8" type="ORF">CcCBS67573_g06797</name>
</gene>
<dbReference type="InterPro" id="IPR044089">
    <property type="entry name" value="Alr1-like"/>
</dbReference>
<dbReference type="PANTHER" id="PTHR21535:SF51">
    <property type="entry name" value="MANGANESE RESISTANCE PROTEIN MNR2"/>
    <property type="match status" value="1"/>
</dbReference>
<dbReference type="OrthoDB" id="29879at2759"/>
<comment type="caution">
    <text evidence="8">The sequence shown here is derived from an EMBL/GenBank/DDBJ whole genome shotgun (WGS) entry which is preliminary data.</text>
</comment>
<dbReference type="InterPro" id="IPR045861">
    <property type="entry name" value="CorA_cytoplasmic_dom"/>
</dbReference>
<evidence type="ECO:0000256" key="2">
    <source>
        <dbReference type="ARBA" id="ARBA00009765"/>
    </source>
</evidence>
<proteinExistence type="inferred from homology"/>
<feature type="compositionally biased region" description="Low complexity" evidence="6">
    <location>
        <begin position="115"/>
        <end position="127"/>
    </location>
</feature>
<evidence type="ECO:0000256" key="3">
    <source>
        <dbReference type="ARBA" id="ARBA00022692"/>
    </source>
</evidence>
<dbReference type="GO" id="GO:0016020">
    <property type="term" value="C:membrane"/>
    <property type="evidence" value="ECO:0007669"/>
    <property type="project" value="UniProtKB-SubCell"/>
</dbReference>
<comment type="similarity">
    <text evidence="2">Belongs to the CorA metal ion transporter (MIT) (TC 1.A.35) family.</text>
</comment>
<comment type="subcellular location">
    <subcellularLocation>
        <location evidence="1">Membrane</location>
        <topology evidence="1">Multi-pass membrane protein</topology>
    </subcellularLocation>
</comment>
<feature type="compositionally biased region" description="Basic and acidic residues" evidence="6">
    <location>
        <begin position="232"/>
        <end position="243"/>
    </location>
</feature>
<feature type="compositionally biased region" description="Polar residues" evidence="6">
    <location>
        <begin position="251"/>
        <end position="268"/>
    </location>
</feature>
<feature type="region of interest" description="Disordered" evidence="6">
    <location>
        <begin position="115"/>
        <end position="158"/>
    </location>
</feature>
<dbReference type="SUPFAM" id="SSF144083">
    <property type="entry name" value="Magnesium transport protein CorA, transmembrane region"/>
    <property type="match status" value="1"/>
</dbReference>
<feature type="region of interest" description="Disordered" evidence="6">
    <location>
        <begin position="186"/>
        <end position="208"/>
    </location>
</feature>
<dbReference type="Gene3D" id="1.20.58.340">
    <property type="entry name" value="Magnesium transport protein CorA, transmembrane region"/>
    <property type="match status" value="2"/>
</dbReference>
<dbReference type="SUPFAM" id="SSF143865">
    <property type="entry name" value="CorA soluble domain-like"/>
    <property type="match status" value="1"/>
</dbReference>
<keyword evidence="5 7" id="KW-0472">Membrane</keyword>
<keyword evidence="4 7" id="KW-1133">Transmembrane helix</keyword>
<evidence type="ECO:0000256" key="1">
    <source>
        <dbReference type="ARBA" id="ARBA00004141"/>
    </source>
</evidence>
<protein>
    <recommendedName>
        <fullName evidence="10">Magnesium transporter</fullName>
    </recommendedName>
</protein>
<keyword evidence="3 7" id="KW-0812">Transmembrane</keyword>
<dbReference type="GO" id="GO:0010961">
    <property type="term" value="P:intracellular magnesium ion homeostasis"/>
    <property type="evidence" value="ECO:0007669"/>
    <property type="project" value="TreeGrafter"/>
</dbReference>
<keyword evidence="9" id="KW-1185">Reference proteome</keyword>
<sequence>MREEEEPLLDQNSTPSAHPQPRRVSYAATGPQPATARRLLGVAVNTLGPVRSMNMSPVHASSNVNHPSSSNLSGSSDWTTVISAAQSFSRDMSFSTNPNQNLLGATPRASMFNANSAQHSNSSSNSKSQHRRAITPPSNLDHAGVNINKGRDSNMTTSGARILSSSYSSLSSQHSMAVMQPSRHFNSLSPRAAGSTASADSLGYPSSSKNSIGFSPHILAQSDDLIFTSSHSHSDSTAKDTPSKAHPSAFEDSTSNHGNDTSSGSHSWDSGPDPLPARIPSAESEQDTRKESLPEQGNPGAEIASNSPLPNLDVSPAISRILDDDFREPESPRPVPFIDLSKLEPGNLFLDTPRSRSASSNNRARNKSGGSSATGTIRRRFRTSDHQGNPNSVMDDTEDEDRESNQPFGHRNHLDFSNISEYLTSVMNNSSADLYDSFHSNQAETAPANNSWRHRSSLSGRNLDRGEYYYQQKSMRFMFHSDVTETVRSPLFETLPLASYESSIAEILQAGTFWLDVCNPTVEEMNTLTRLFKIHPLSAEDIMTEETREKCEAFPNYYFIAIRTFDSDQFSSTYMQPINVYIIVFRECVLSFHSQPIVHLNNVLNRVEQLKVYGLNISPDWLNYALIDDITDGFMPSLRHIELEVDAIDELVLILKEREQSDMLRRIGHARKRVMVLLRLLITKADVIKAVIKRCGQRLAPESETTLYLGDIQDHIITMVQTLNHCDKTLTRSHSNYLAQISIEITQASNRTNDVVLKMTALASILVPLNIITGLWGMNVRVPGEESEGLAWFFVVLGLMVVVAIVSFMVVRRHNIV</sequence>
<dbReference type="AlphaFoldDB" id="A0A507F074"/>
<dbReference type="PANTHER" id="PTHR21535">
    <property type="entry name" value="MAGNESIUM AND COBALT TRANSPORT PROTEIN/MITOCHONDRIAL IMPORT INNER MEMBRANE TRANSLOCASE SUBUNIT TIM8"/>
    <property type="match status" value="1"/>
</dbReference>
<evidence type="ECO:0000313" key="9">
    <source>
        <dbReference type="Proteomes" id="UP000320333"/>
    </source>
</evidence>
<reference evidence="8 9" key="1">
    <citation type="journal article" date="2019" name="Sci. Rep.">
        <title>Comparative genomics of chytrid fungi reveal insights into the obligate biotrophic and pathogenic lifestyle of Synchytrium endobioticum.</title>
        <authorList>
            <person name="van de Vossenberg B.T.L.H."/>
            <person name="Warris S."/>
            <person name="Nguyen H.D.T."/>
            <person name="van Gent-Pelzer M.P.E."/>
            <person name="Joly D.L."/>
            <person name="van de Geest H.C."/>
            <person name="Bonants P.J.M."/>
            <person name="Smith D.S."/>
            <person name="Levesque C.A."/>
            <person name="van der Lee T.A.J."/>
        </authorList>
    </citation>
    <scope>NUCLEOTIDE SEQUENCE [LARGE SCALE GENOMIC DNA]</scope>
    <source>
        <strain evidence="8 9">CBS 675.73</strain>
    </source>
</reference>
<evidence type="ECO:0000256" key="5">
    <source>
        <dbReference type="ARBA" id="ARBA00023136"/>
    </source>
</evidence>
<dbReference type="GO" id="GO:0015095">
    <property type="term" value="F:magnesium ion transmembrane transporter activity"/>
    <property type="evidence" value="ECO:0007669"/>
    <property type="project" value="InterPro"/>
</dbReference>
<evidence type="ECO:0000256" key="4">
    <source>
        <dbReference type="ARBA" id="ARBA00022989"/>
    </source>
</evidence>